<evidence type="ECO:0000313" key="4">
    <source>
        <dbReference type="Proteomes" id="UP000887013"/>
    </source>
</evidence>
<feature type="domain" description="C2H2-type" evidence="2">
    <location>
        <begin position="472"/>
        <end position="493"/>
    </location>
</feature>
<sequence length="1512" mass="168437">MRFCSPDHLPLSDLFLNLNFNLFLCPLLQFVPLKIFVLEKDLSTTKLIMSQNETNVDSQSTSKKSPTPIALRTRQSGIELTFRDAALAGKCKICPASFGSTERLRVHVLNHKPNHKRKKALQAIQDVSRLPQWYSSTTTPASSAPVKRTSLFEQYRHMFPSLVSSESQSASIQDMHSQSELLTTPTTPLIVPSSSCPSDICSTVDTVVTPLPSILSTSLPDDFSYPICLPTSLHSPPDLVNTGNSPVTLVANNKSSPSDSHSPTLASTLVDCLPVSSAPEHPLSPTVLVVPAPHQDSPPSQISPDVAPSLPPNALIQPPVPSSIVHLVASPHIHVATMSPKEETPAIPVLFTPSNADFSATSDIPSKEELLSFDPKPKRISPTVSMRPSSPSILDILLSNTQDKEDISLLATPPDSSPSNVNQSEAQSTLFNSLPVEVKEHFKNVVTTGHPTKTAFSKPTYAQKARFTLERCPFCEKKFYTKTACSSHIESIHKPQQIINKNSNKNDSAPPPTTEVSSSLEDFAPAPNQRQIIKKNDKFIPKSKTTSLFPVVPPYEFFCHICVEYFSTDLTKAQHYKIAHNITLKNVSHQYKTKEVKIPAASPPSKTIVNSSLKKKKVPVPHVEDHQPVYIPVTQQPLGSYPLLDPKSISPQKTPMPSIERTITSQNIPAVNIGSSQKITPPADPKQKNHPPPKSSVQTKKDKSPPSKSKNKSDSSQEQRISNSSPPKKCSLCSFVAIKAVGLRLHYYRSHGVRQPAIASASQSDLISSDRVHPSVRIFENSSLIANQSKPCLSISASQESITDDQPAYLNNSNPLIFENSSLPAHKKMLPSTNIEEKTSADLSARNENNTLPPSDSTDAQVFLPFANHPDRLHHPSHPYVSFKQNVLKYCFPLPFKMHCPYKNCSASFGTKAWYLTNSSIKKHLNVFHRTPPKSVEFWCFCCRKKISKNPSKHTCLKNHLVLPRQPVNDEDEWSCSICQNFTTASKLGRQNHLAAHKKEDLKNKAPGLIIPPPAKQSRKNFRKKVQNLAEGDPGSLPLAPLLANSTGHDDPPAPEDIITSDNEDEETEKIDIPEVSLLSPFLEPLDALLEVDDLTDALSKFESIVEGVVESVREFFHLTPPTTEKPSTTTPKKRVFNPQNAQEVQKLYRWNRRRCVRNITQPQSTPCSIRKDALFSSFQKIWSLPEETFELHPESPPERPPILENLDPEFVRECLQSSENSAPGTDKITYKQWREVDPRCITLTKIFNVCLKLHDVPTSWKISKTILIHKSGDPEDIANWRPIALSNTIYKLFMKCLTRKTQDWCSLHQVLSPSQKGFTPFDGVIEHNFLLAQHLETARRNHSDSFVAWLDISNAFGSVPHSVIFQALKNIGVDEDFISLIKNVYSGSCTSIISEEGLTDPIPILRGPASPVKNKVPSEEFVEGRKNWPRSVERRNEKEEGRATPRRVSDLHDPQKARKETLWAVLEHWKERRDKFRDKEQDERTLCLATHATQNSAVLACRSKTKEGTLL</sequence>
<proteinExistence type="predicted"/>
<dbReference type="EMBL" id="BMAW01067489">
    <property type="protein sequence ID" value="GFT60015.1"/>
    <property type="molecule type" value="Genomic_DNA"/>
</dbReference>
<feature type="region of interest" description="Disordered" evidence="1">
    <location>
        <begin position="496"/>
        <end position="527"/>
    </location>
</feature>
<feature type="compositionally biased region" description="Polar residues" evidence="1">
    <location>
        <begin position="497"/>
        <end position="507"/>
    </location>
</feature>
<feature type="region of interest" description="Disordered" evidence="1">
    <location>
        <begin position="1424"/>
        <end position="1455"/>
    </location>
</feature>
<dbReference type="PROSITE" id="PS00028">
    <property type="entry name" value="ZINC_FINGER_C2H2_1"/>
    <property type="match status" value="3"/>
</dbReference>
<dbReference type="Proteomes" id="UP000887013">
    <property type="component" value="Unassembled WGS sequence"/>
</dbReference>
<feature type="compositionally biased region" description="Basic and acidic residues" evidence="1">
    <location>
        <begin position="699"/>
        <end position="717"/>
    </location>
</feature>
<dbReference type="Pfam" id="PF00078">
    <property type="entry name" value="RVT_1"/>
    <property type="match status" value="1"/>
</dbReference>
<evidence type="ECO:0000259" key="2">
    <source>
        <dbReference type="PROSITE" id="PS00028"/>
    </source>
</evidence>
<comment type="caution">
    <text evidence="3">The sequence shown here is derived from an EMBL/GenBank/DDBJ whole genome shotgun (WGS) entry which is preliminary data.</text>
</comment>
<organism evidence="3 4">
    <name type="scientific">Nephila pilipes</name>
    <name type="common">Giant wood spider</name>
    <name type="synonym">Nephila maculata</name>
    <dbReference type="NCBI Taxonomy" id="299642"/>
    <lineage>
        <taxon>Eukaryota</taxon>
        <taxon>Metazoa</taxon>
        <taxon>Ecdysozoa</taxon>
        <taxon>Arthropoda</taxon>
        <taxon>Chelicerata</taxon>
        <taxon>Arachnida</taxon>
        <taxon>Araneae</taxon>
        <taxon>Araneomorphae</taxon>
        <taxon>Entelegynae</taxon>
        <taxon>Araneoidea</taxon>
        <taxon>Nephilidae</taxon>
        <taxon>Nephila</taxon>
    </lineage>
</organism>
<dbReference type="SMART" id="SM00355">
    <property type="entry name" value="ZnF_C2H2"/>
    <property type="match status" value="6"/>
</dbReference>
<accession>A0A8X6PAP0</accession>
<reference evidence="3" key="1">
    <citation type="submission" date="2020-08" db="EMBL/GenBank/DDBJ databases">
        <title>Multicomponent nature underlies the extraordinary mechanical properties of spider dragline silk.</title>
        <authorList>
            <person name="Kono N."/>
            <person name="Nakamura H."/>
            <person name="Mori M."/>
            <person name="Yoshida Y."/>
            <person name="Ohtoshi R."/>
            <person name="Malay A.D."/>
            <person name="Moran D.A.P."/>
            <person name="Tomita M."/>
            <person name="Numata K."/>
            <person name="Arakawa K."/>
        </authorList>
    </citation>
    <scope>NUCLEOTIDE SEQUENCE</scope>
</reference>
<dbReference type="InterPro" id="IPR013087">
    <property type="entry name" value="Znf_C2H2_type"/>
</dbReference>
<dbReference type="PANTHER" id="PTHR19446">
    <property type="entry name" value="REVERSE TRANSCRIPTASES"/>
    <property type="match status" value="1"/>
</dbReference>
<feature type="compositionally biased region" description="Polar residues" evidence="1">
    <location>
        <begin position="663"/>
        <end position="679"/>
    </location>
</feature>
<evidence type="ECO:0000256" key="1">
    <source>
        <dbReference type="SAM" id="MobiDB-lite"/>
    </source>
</evidence>
<gene>
    <name evidence="3" type="primary">pol_2507</name>
    <name evidence="3" type="ORF">NPIL_147331</name>
</gene>
<keyword evidence="4" id="KW-1185">Reference proteome</keyword>
<dbReference type="OrthoDB" id="407509at2759"/>
<dbReference type="CDD" id="cd01650">
    <property type="entry name" value="RT_nLTR_like"/>
    <property type="match status" value="1"/>
</dbReference>
<feature type="region of interest" description="Disordered" evidence="1">
    <location>
        <begin position="663"/>
        <end position="728"/>
    </location>
</feature>
<dbReference type="InterPro" id="IPR000477">
    <property type="entry name" value="RT_dom"/>
</dbReference>
<feature type="domain" description="C2H2-type" evidence="2">
    <location>
        <begin position="559"/>
        <end position="580"/>
    </location>
</feature>
<evidence type="ECO:0000313" key="3">
    <source>
        <dbReference type="EMBL" id="GFT60015.1"/>
    </source>
</evidence>
<feature type="domain" description="C2H2-type" evidence="2">
    <location>
        <begin position="91"/>
        <end position="111"/>
    </location>
</feature>
<feature type="region of interest" description="Disordered" evidence="1">
    <location>
        <begin position="369"/>
        <end position="389"/>
    </location>
</feature>
<protein>
    <submittedName>
        <fullName evidence="3">Retrovirus-related Pol polyprotein from type-2 retrotransposable element R2DM</fullName>
    </submittedName>
</protein>
<name>A0A8X6PAP0_NEPPI</name>